<accession>A0AAW7XZ01</accession>
<dbReference type="EMBL" id="JAUOPU010000002">
    <property type="protein sequence ID" value="MDO6541351.1"/>
    <property type="molecule type" value="Genomic_DNA"/>
</dbReference>
<dbReference type="PROSITE" id="PS51725">
    <property type="entry name" value="ABM"/>
    <property type="match status" value="1"/>
</dbReference>
<evidence type="ECO:0000259" key="1">
    <source>
        <dbReference type="PROSITE" id="PS51725"/>
    </source>
</evidence>
<dbReference type="AlphaFoldDB" id="A0AAW7XZ01"/>
<evidence type="ECO:0000313" key="3">
    <source>
        <dbReference type="Proteomes" id="UP001170624"/>
    </source>
</evidence>
<protein>
    <submittedName>
        <fullName evidence="2">Antibiotic biosynthesis monooxygenase</fullName>
    </submittedName>
</protein>
<gene>
    <name evidence="2" type="ORF">Q4568_02335</name>
</gene>
<name>A0AAW7XZ01_9GAMM</name>
<dbReference type="GO" id="GO:0004497">
    <property type="term" value="F:monooxygenase activity"/>
    <property type="evidence" value="ECO:0007669"/>
    <property type="project" value="UniProtKB-KW"/>
</dbReference>
<dbReference type="Gene3D" id="3.30.70.100">
    <property type="match status" value="1"/>
</dbReference>
<sequence>MRQPIFVTAELKMNADLLRSDVISAIEQFCLAMQSEDGCLQTIATYDQNNPQRIILWEQYEDRSAIDAHFAMPHTQAFIATGVAELVQVFETQAAVSSLKEPAQ</sequence>
<proteinExistence type="predicted"/>
<reference evidence="2" key="1">
    <citation type="submission" date="2023-07" db="EMBL/GenBank/DDBJ databases">
        <title>Genome content predicts the carbon catabolic preferences of heterotrophic bacteria.</title>
        <authorList>
            <person name="Gralka M."/>
        </authorList>
    </citation>
    <scope>NUCLEOTIDE SEQUENCE</scope>
    <source>
        <strain evidence="2">G2M05</strain>
    </source>
</reference>
<dbReference type="RefSeq" id="WP_303498087.1">
    <property type="nucleotide sequence ID" value="NZ_JAUOPU010000002.1"/>
</dbReference>
<keyword evidence="2" id="KW-0503">Monooxygenase</keyword>
<dbReference type="InterPro" id="IPR007138">
    <property type="entry name" value="ABM_dom"/>
</dbReference>
<evidence type="ECO:0000313" key="2">
    <source>
        <dbReference type="EMBL" id="MDO6541351.1"/>
    </source>
</evidence>
<comment type="caution">
    <text evidence="2">The sequence shown here is derived from an EMBL/GenBank/DDBJ whole genome shotgun (WGS) entry which is preliminary data.</text>
</comment>
<dbReference type="InterPro" id="IPR011008">
    <property type="entry name" value="Dimeric_a/b-barrel"/>
</dbReference>
<organism evidence="2 3">
    <name type="scientific">Photobacterium sanguinicancri</name>
    <dbReference type="NCBI Taxonomy" id="875932"/>
    <lineage>
        <taxon>Bacteria</taxon>
        <taxon>Pseudomonadati</taxon>
        <taxon>Pseudomonadota</taxon>
        <taxon>Gammaproteobacteria</taxon>
        <taxon>Vibrionales</taxon>
        <taxon>Vibrionaceae</taxon>
        <taxon>Photobacterium</taxon>
    </lineage>
</organism>
<dbReference type="SUPFAM" id="SSF54909">
    <property type="entry name" value="Dimeric alpha+beta barrel"/>
    <property type="match status" value="1"/>
</dbReference>
<keyword evidence="2" id="KW-0560">Oxidoreductase</keyword>
<dbReference type="Pfam" id="PF03992">
    <property type="entry name" value="ABM"/>
    <property type="match status" value="1"/>
</dbReference>
<feature type="domain" description="ABM" evidence="1">
    <location>
        <begin position="5"/>
        <end position="96"/>
    </location>
</feature>
<dbReference type="Proteomes" id="UP001170624">
    <property type="component" value="Unassembled WGS sequence"/>
</dbReference>